<keyword evidence="1" id="KW-1133">Transmembrane helix</keyword>
<keyword evidence="1" id="KW-0472">Membrane</keyword>
<feature type="transmembrane region" description="Helical" evidence="1">
    <location>
        <begin position="461"/>
        <end position="484"/>
    </location>
</feature>
<name>A0ABR8KP07_9SPHN</name>
<feature type="transmembrane region" description="Helical" evidence="1">
    <location>
        <begin position="430"/>
        <end position="449"/>
    </location>
</feature>
<keyword evidence="3" id="KW-1185">Reference proteome</keyword>
<feature type="transmembrane region" description="Helical" evidence="1">
    <location>
        <begin position="490"/>
        <end position="509"/>
    </location>
</feature>
<evidence type="ECO:0000313" key="2">
    <source>
        <dbReference type="EMBL" id="MBD2840980.1"/>
    </source>
</evidence>
<dbReference type="Pfam" id="PF03929">
    <property type="entry name" value="PepSY_TM"/>
    <property type="match status" value="1"/>
</dbReference>
<evidence type="ECO:0000256" key="1">
    <source>
        <dbReference type="SAM" id="Phobius"/>
    </source>
</evidence>
<comment type="caution">
    <text evidence="2">The sequence shown here is derived from an EMBL/GenBank/DDBJ whole genome shotgun (WGS) entry which is preliminary data.</text>
</comment>
<dbReference type="InterPro" id="IPR005625">
    <property type="entry name" value="PepSY-ass_TM"/>
</dbReference>
<evidence type="ECO:0000313" key="3">
    <source>
        <dbReference type="Proteomes" id="UP000635384"/>
    </source>
</evidence>
<dbReference type="RefSeq" id="WP_190786560.1">
    <property type="nucleotide sequence ID" value="NZ_JACXLC010000001.1"/>
</dbReference>
<organism evidence="2 3">
    <name type="scientific">Erythrobacter rubeus</name>
    <dbReference type="NCBI Taxonomy" id="2760803"/>
    <lineage>
        <taxon>Bacteria</taxon>
        <taxon>Pseudomonadati</taxon>
        <taxon>Pseudomonadota</taxon>
        <taxon>Alphaproteobacteria</taxon>
        <taxon>Sphingomonadales</taxon>
        <taxon>Erythrobacteraceae</taxon>
        <taxon>Erythrobacter/Porphyrobacter group</taxon>
        <taxon>Erythrobacter</taxon>
    </lineage>
</organism>
<feature type="transmembrane region" description="Helical" evidence="1">
    <location>
        <begin position="206"/>
        <end position="229"/>
    </location>
</feature>
<reference evidence="2 3" key="1">
    <citation type="submission" date="2020-09" db="EMBL/GenBank/DDBJ databases">
        <authorList>
            <person name="Yoon J.-W."/>
        </authorList>
    </citation>
    <scope>NUCLEOTIDE SEQUENCE [LARGE SCALE GENOMIC DNA]</scope>
    <source>
        <strain evidence="2 3">KMU-140</strain>
    </source>
</reference>
<dbReference type="Proteomes" id="UP000635384">
    <property type="component" value="Unassembled WGS sequence"/>
</dbReference>
<feature type="transmembrane region" description="Helical" evidence="1">
    <location>
        <begin position="394"/>
        <end position="418"/>
    </location>
</feature>
<accession>A0ABR8KP07</accession>
<sequence length="528" mass="56451">MITLSQARTKRLLAVHGWSGTILGLVLYVVIVTGAVAVMAMEIGRWSAGGQDAGDALGPGLHERVTAIAQTVKPEYSEDVSIYPNSAGHLIVFFHTHAMNASGVPDDLGQMVEIVPSTGEEIMRREGYGSELFGTDPLSALDHFIIDLHVNLHLPEPWGLYATGILGLVMFLAAGTGLLVHRHLLKDIFVAPRYSGALLHKRDRHVLAGSWSLIFAFVLAFTGSFLSFAGALGLPIVAKTAFGGDQIAMFSTMLGEMPEGDETPTPLGDLDRIVVDSTARAGTVPDFIAISHYGRADAIVTTTHAPVEGSIEAQNLVYSGANGEFLNTKPVLGTVPSAGNVGFNLMSALHYGSFAGLISKFVWVSLGFAMAFVTLSGMRLWVQRRAENRLWRGFGRVITVMGYGLPIALTGAALGFFVGVPTDAMQMTTTLGFIVGCLPPIALGFLARLDEANLARLYRQMLGTLLLLLPVLRMVTMGDGWGIITPIDPVVVMLDLIFGIAGASCLKPLRLWRGRTIEVAQEATVPAE</sequence>
<dbReference type="PANTHER" id="PTHR34219:SF4">
    <property type="entry name" value="PEPSY DOMAIN-CONTAINING PROTEIN"/>
    <property type="match status" value="1"/>
</dbReference>
<feature type="transmembrane region" description="Helical" evidence="1">
    <location>
        <begin position="361"/>
        <end position="382"/>
    </location>
</feature>
<keyword evidence="1" id="KW-0812">Transmembrane</keyword>
<feature type="transmembrane region" description="Helical" evidence="1">
    <location>
        <begin position="12"/>
        <end position="40"/>
    </location>
</feature>
<feature type="transmembrane region" description="Helical" evidence="1">
    <location>
        <begin position="158"/>
        <end position="185"/>
    </location>
</feature>
<dbReference type="PANTHER" id="PTHR34219">
    <property type="entry name" value="IRON-REGULATED INNER MEMBRANE PROTEIN-RELATED"/>
    <property type="match status" value="1"/>
</dbReference>
<gene>
    <name evidence="2" type="ORF">IB285_01785</name>
</gene>
<proteinExistence type="predicted"/>
<dbReference type="EMBL" id="JACXLC010000001">
    <property type="protein sequence ID" value="MBD2840980.1"/>
    <property type="molecule type" value="Genomic_DNA"/>
</dbReference>
<protein>
    <submittedName>
        <fullName evidence="2">PepSY domain-containing protein</fullName>
    </submittedName>
</protein>